<sequence>VKTRLDFFISTLATLHPQDEQHGNIQQETTKMTTLINHLMAMPIVLDNDDETATILSKIKRSLKKPIAVLK</sequence>
<dbReference type="AlphaFoldDB" id="A0A8S2WEE0"/>
<feature type="non-terminal residue" evidence="2">
    <location>
        <position position="1"/>
    </location>
</feature>
<name>A0A8S2WEE0_9BILA</name>
<comment type="caution">
    <text evidence="2">The sequence shown here is derived from an EMBL/GenBank/DDBJ whole genome shotgun (WGS) entry which is preliminary data.</text>
</comment>
<proteinExistence type="predicted"/>
<accession>A0A8S2WEE0</accession>
<dbReference type="Proteomes" id="UP000682733">
    <property type="component" value="Unassembled WGS sequence"/>
</dbReference>
<evidence type="ECO:0000313" key="3">
    <source>
        <dbReference type="Proteomes" id="UP000682733"/>
    </source>
</evidence>
<evidence type="ECO:0000313" key="1">
    <source>
        <dbReference type="EMBL" id="CAF1619527.1"/>
    </source>
</evidence>
<gene>
    <name evidence="1" type="ORF">OVA965_LOCUS43110</name>
    <name evidence="2" type="ORF">TMI583_LOCUS45236</name>
</gene>
<evidence type="ECO:0000313" key="2">
    <source>
        <dbReference type="EMBL" id="CAF4437937.1"/>
    </source>
</evidence>
<reference evidence="2" key="1">
    <citation type="submission" date="2021-02" db="EMBL/GenBank/DDBJ databases">
        <authorList>
            <person name="Nowell W R."/>
        </authorList>
    </citation>
    <scope>NUCLEOTIDE SEQUENCE</scope>
</reference>
<dbReference type="EMBL" id="CAJOBA010080211">
    <property type="protein sequence ID" value="CAF4437937.1"/>
    <property type="molecule type" value="Genomic_DNA"/>
</dbReference>
<protein>
    <submittedName>
        <fullName evidence="2">Uncharacterized protein</fullName>
    </submittedName>
</protein>
<dbReference type="EMBL" id="CAJNOK010055475">
    <property type="protein sequence ID" value="CAF1619527.1"/>
    <property type="molecule type" value="Genomic_DNA"/>
</dbReference>
<organism evidence="2 3">
    <name type="scientific">Didymodactylos carnosus</name>
    <dbReference type="NCBI Taxonomy" id="1234261"/>
    <lineage>
        <taxon>Eukaryota</taxon>
        <taxon>Metazoa</taxon>
        <taxon>Spiralia</taxon>
        <taxon>Gnathifera</taxon>
        <taxon>Rotifera</taxon>
        <taxon>Eurotatoria</taxon>
        <taxon>Bdelloidea</taxon>
        <taxon>Philodinida</taxon>
        <taxon>Philodinidae</taxon>
        <taxon>Didymodactylos</taxon>
    </lineage>
</organism>
<dbReference type="Proteomes" id="UP000677228">
    <property type="component" value="Unassembled WGS sequence"/>
</dbReference>